<evidence type="ECO:0000256" key="1">
    <source>
        <dbReference type="SAM" id="MobiDB-lite"/>
    </source>
</evidence>
<keyword evidence="3" id="KW-1185">Reference proteome</keyword>
<evidence type="ECO:0000313" key="2">
    <source>
        <dbReference type="EMBL" id="GIX79556.1"/>
    </source>
</evidence>
<feature type="region of interest" description="Disordered" evidence="1">
    <location>
        <begin position="20"/>
        <end position="62"/>
    </location>
</feature>
<feature type="compositionally biased region" description="Basic and acidic residues" evidence="1">
    <location>
        <begin position="50"/>
        <end position="62"/>
    </location>
</feature>
<dbReference type="AlphaFoldDB" id="A0AAV4N796"/>
<evidence type="ECO:0000313" key="3">
    <source>
        <dbReference type="Proteomes" id="UP001054945"/>
    </source>
</evidence>
<protein>
    <submittedName>
        <fullName evidence="2">Uncharacterized protein</fullName>
    </submittedName>
</protein>
<proteinExistence type="predicted"/>
<organism evidence="2 3">
    <name type="scientific">Caerostris extrusa</name>
    <name type="common">Bark spider</name>
    <name type="synonym">Caerostris bankana</name>
    <dbReference type="NCBI Taxonomy" id="172846"/>
    <lineage>
        <taxon>Eukaryota</taxon>
        <taxon>Metazoa</taxon>
        <taxon>Ecdysozoa</taxon>
        <taxon>Arthropoda</taxon>
        <taxon>Chelicerata</taxon>
        <taxon>Arachnida</taxon>
        <taxon>Araneae</taxon>
        <taxon>Araneomorphae</taxon>
        <taxon>Entelegynae</taxon>
        <taxon>Araneoidea</taxon>
        <taxon>Araneidae</taxon>
        <taxon>Caerostris</taxon>
    </lineage>
</organism>
<name>A0AAV4N796_CAEEX</name>
<reference evidence="2 3" key="1">
    <citation type="submission" date="2021-06" db="EMBL/GenBank/DDBJ databases">
        <title>Caerostris extrusa draft genome.</title>
        <authorList>
            <person name="Kono N."/>
            <person name="Arakawa K."/>
        </authorList>
    </citation>
    <scope>NUCLEOTIDE SEQUENCE [LARGE SCALE GENOMIC DNA]</scope>
</reference>
<accession>A0AAV4N796</accession>
<comment type="caution">
    <text evidence="2">The sequence shown here is derived from an EMBL/GenBank/DDBJ whole genome shotgun (WGS) entry which is preliminary data.</text>
</comment>
<dbReference type="Proteomes" id="UP001054945">
    <property type="component" value="Unassembled WGS sequence"/>
</dbReference>
<gene>
    <name evidence="2" type="ORF">CEXT_50461</name>
</gene>
<dbReference type="EMBL" id="BPLR01020509">
    <property type="protein sequence ID" value="GIX79556.1"/>
    <property type="molecule type" value="Genomic_DNA"/>
</dbReference>
<sequence>MDCVGFWELCREAGRRLGVGTGSGKKVKGKAKTAEPRSSWGVNLPMRNAKPKDSDLTKKDNSRLEVGKDSQCFHCRLSKHN</sequence>